<evidence type="ECO:0000313" key="2">
    <source>
        <dbReference type="EMBL" id="EFX81595.1"/>
    </source>
</evidence>
<dbReference type="Proteomes" id="UP000000305">
    <property type="component" value="Unassembled WGS sequence"/>
</dbReference>
<organism evidence="2 3">
    <name type="scientific">Daphnia pulex</name>
    <name type="common">Water flea</name>
    <dbReference type="NCBI Taxonomy" id="6669"/>
    <lineage>
        <taxon>Eukaryota</taxon>
        <taxon>Metazoa</taxon>
        <taxon>Ecdysozoa</taxon>
        <taxon>Arthropoda</taxon>
        <taxon>Crustacea</taxon>
        <taxon>Branchiopoda</taxon>
        <taxon>Diplostraca</taxon>
        <taxon>Cladocera</taxon>
        <taxon>Anomopoda</taxon>
        <taxon>Daphniidae</taxon>
        <taxon>Daphnia</taxon>
    </lineage>
</organism>
<name>E9GF87_DAPPU</name>
<dbReference type="EMBL" id="GL732542">
    <property type="protein sequence ID" value="EFX81595.1"/>
    <property type="molecule type" value="Genomic_DNA"/>
</dbReference>
<sequence length="161" mass="18304">MELDVKKYLYFDQLIIVELNMSNYCHLLRLLVVKVNVDNKSPIWTADNHGTGRDQVHPPRLPVNQGSGHKHLSPFRPSGSRVAEPGKMRRTRSPIIRGVDREQMPRSGPVDNHATERQGDAVDEILYTLRQQQRQINVLVDFIRFEGGATAEEAIDALRAI</sequence>
<accession>E9GF87</accession>
<reference evidence="2 3" key="1">
    <citation type="journal article" date="2011" name="Science">
        <title>The ecoresponsive genome of Daphnia pulex.</title>
        <authorList>
            <person name="Colbourne J.K."/>
            <person name="Pfrender M.E."/>
            <person name="Gilbert D."/>
            <person name="Thomas W.K."/>
            <person name="Tucker A."/>
            <person name="Oakley T.H."/>
            <person name="Tokishita S."/>
            <person name="Aerts A."/>
            <person name="Arnold G.J."/>
            <person name="Basu M.K."/>
            <person name="Bauer D.J."/>
            <person name="Caceres C.E."/>
            <person name="Carmel L."/>
            <person name="Casola C."/>
            <person name="Choi J.H."/>
            <person name="Detter J.C."/>
            <person name="Dong Q."/>
            <person name="Dusheyko S."/>
            <person name="Eads B.D."/>
            <person name="Frohlich T."/>
            <person name="Geiler-Samerotte K.A."/>
            <person name="Gerlach D."/>
            <person name="Hatcher P."/>
            <person name="Jogdeo S."/>
            <person name="Krijgsveld J."/>
            <person name="Kriventseva E.V."/>
            <person name="Kultz D."/>
            <person name="Laforsch C."/>
            <person name="Lindquist E."/>
            <person name="Lopez J."/>
            <person name="Manak J.R."/>
            <person name="Muller J."/>
            <person name="Pangilinan J."/>
            <person name="Patwardhan R.P."/>
            <person name="Pitluck S."/>
            <person name="Pritham E.J."/>
            <person name="Rechtsteiner A."/>
            <person name="Rho M."/>
            <person name="Rogozin I.B."/>
            <person name="Sakarya O."/>
            <person name="Salamov A."/>
            <person name="Schaack S."/>
            <person name="Shapiro H."/>
            <person name="Shiga Y."/>
            <person name="Skalitzky C."/>
            <person name="Smith Z."/>
            <person name="Souvorov A."/>
            <person name="Sung W."/>
            <person name="Tang Z."/>
            <person name="Tsuchiya D."/>
            <person name="Tu H."/>
            <person name="Vos H."/>
            <person name="Wang M."/>
            <person name="Wolf Y.I."/>
            <person name="Yamagata H."/>
            <person name="Yamada T."/>
            <person name="Ye Y."/>
            <person name="Shaw J.R."/>
            <person name="Andrews J."/>
            <person name="Crease T.J."/>
            <person name="Tang H."/>
            <person name="Lucas S.M."/>
            <person name="Robertson H.M."/>
            <person name="Bork P."/>
            <person name="Koonin E.V."/>
            <person name="Zdobnov E.M."/>
            <person name="Grigoriev I.V."/>
            <person name="Lynch M."/>
            <person name="Boore J.L."/>
        </authorList>
    </citation>
    <scope>NUCLEOTIDE SEQUENCE [LARGE SCALE GENOMIC DNA]</scope>
</reference>
<evidence type="ECO:0000256" key="1">
    <source>
        <dbReference type="SAM" id="MobiDB-lite"/>
    </source>
</evidence>
<evidence type="ECO:0000313" key="3">
    <source>
        <dbReference type="Proteomes" id="UP000000305"/>
    </source>
</evidence>
<proteinExistence type="predicted"/>
<keyword evidence="3" id="KW-1185">Reference proteome</keyword>
<gene>
    <name evidence="2" type="ORF">DAPPUDRAFT_102061</name>
</gene>
<dbReference type="HOGENOM" id="CLU_1645433_0_0_1"/>
<dbReference type="InParanoid" id="E9GF87"/>
<feature type="region of interest" description="Disordered" evidence="1">
    <location>
        <begin position="46"/>
        <end position="87"/>
    </location>
</feature>
<protein>
    <submittedName>
        <fullName evidence="2">Uncharacterized protein</fullName>
    </submittedName>
</protein>
<dbReference type="AlphaFoldDB" id="E9GF87"/>
<dbReference type="KEGG" id="dpx:DAPPUDRAFT_102061"/>